<feature type="domain" description="Thioredoxin" evidence="1">
    <location>
        <begin position="47"/>
        <end position="198"/>
    </location>
</feature>
<organism evidence="2 3">
    <name type="scientific">Collimonas arenae</name>
    <dbReference type="NCBI Taxonomy" id="279058"/>
    <lineage>
        <taxon>Bacteria</taxon>
        <taxon>Pseudomonadati</taxon>
        <taxon>Pseudomonadota</taxon>
        <taxon>Betaproteobacteria</taxon>
        <taxon>Burkholderiales</taxon>
        <taxon>Oxalobacteraceae</taxon>
        <taxon>Collimonas</taxon>
    </lineage>
</organism>
<dbReference type="Pfam" id="PF17991">
    <property type="entry name" value="Thioredoxin_10"/>
    <property type="match status" value="1"/>
</dbReference>
<dbReference type="InterPro" id="IPR000866">
    <property type="entry name" value="AhpC/TSA"/>
</dbReference>
<dbReference type="RefSeq" id="WP_417924701.1">
    <property type="nucleotide sequence ID" value="NZ_CP013233.1"/>
</dbReference>
<dbReference type="AlphaFoldDB" id="A0A127QDG7"/>
<dbReference type="PATRIC" id="fig|279058.18.peg.279"/>
<dbReference type="PANTHER" id="PTHR46388:SF2">
    <property type="entry name" value="NHL REPEAT-CONTAINING PROTEIN 2"/>
    <property type="match status" value="1"/>
</dbReference>
<accession>A0A127QDG7</accession>
<dbReference type="EMBL" id="CP013235">
    <property type="protein sequence ID" value="AMP08098.1"/>
    <property type="molecule type" value="Genomic_DNA"/>
</dbReference>
<sequence>MPFFLTSLFRKRSHYWFAGAALVALGLGVVMFTNISAADEAGDKAMKPYRSDLPALGYLPSLGGASTWLNSPPLDSTQLRGKVVLVDFWTYSCINCIRTLPHVRAWAEKYRTQGLVVIGVHTPEFGFEKDTANIRKAIARFKIDYPIAVDSEHHIWNAFRNNAWPVFYFADAQGRVRARLAGEGNYEKAETIIQSLLAEAGKADAAGALTTPPASAEQAAPDIAHLRSGETYVGYEQASNFTSRSGLKRDTAYDYVMMVPHLNEWSLAGNWTVGAERANLNRADGSIVYRFNARDLHLVLGPRADGRPVRFQVKIDGHAPRADHGSDTDAEGNGVVTESRLYQLVRQFGKVKESTFEIRFLDAGVGAFAFTFG</sequence>
<dbReference type="Pfam" id="PF00578">
    <property type="entry name" value="AhpC-TSA"/>
    <property type="match status" value="1"/>
</dbReference>
<keyword evidence="3" id="KW-1185">Reference proteome</keyword>
<dbReference type="InterPro" id="IPR036249">
    <property type="entry name" value="Thioredoxin-like_sf"/>
</dbReference>
<dbReference type="SUPFAM" id="SSF52833">
    <property type="entry name" value="Thioredoxin-like"/>
    <property type="match status" value="1"/>
</dbReference>
<dbReference type="Proteomes" id="UP000071778">
    <property type="component" value="Chromosome"/>
</dbReference>
<dbReference type="InterPro" id="IPR041017">
    <property type="entry name" value="Thioredoxin_10"/>
</dbReference>
<dbReference type="InterPro" id="IPR013766">
    <property type="entry name" value="Thioredoxin_domain"/>
</dbReference>
<evidence type="ECO:0000259" key="1">
    <source>
        <dbReference type="PROSITE" id="PS51352"/>
    </source>
</evidence>
<dbReference type="PANTHER" id="PTHR46388">
    <property type="entry name" value="NHL REPEAT-CONTAINING PROTEIN 2"/>
    <property type="match status" value="1"/>
</dbReference>
<evidence type="ECO:0000313" key="3">
    <source>
        <dbReference type="Proteomes" id="UP000071778"/>
    </source>
</evidence>
<gene>
    <name evidence="2" type="ORF">CAter282_0276</name>
</gene>
<protein>
    <submittedName>
        <fullName evidence="2">AhpC/TSA family protein</fullName>
    </submittedName>
</protein>
<dbReference type="CDD" id="cd03012">
    <property type="entry name" value="TlpA_like_DipZ_like"/>
    <property type="match status" value="1"/>
</dbReference>
<evidence type="ECO:0000313" key="2">
    <source>
        <dbReference type="EMBL" id="AMP08098.1"/>
    </source>
</evidence>
<dbReference type="Gene3D" id="2.60.120.260">
    <property type="entry name" value="Galactose-binding domain-like"/>
    <property type="match status" value="1"/>
</dbReference>
<proteinExistence type="predicted"/>
<reference evidence="2 3" key="1">
    <citation type="submission" date="2015-11" db="EMBL/GenBank/DDBJ databases">
        <title>Exploring the genomic traits of fungus-feeding bacterial genus Collimonas.</title>
        <authorList>
            <person name="Song C."/>
            <person name="Schmidt R."/>
            <person name="de Jager V."/>
            <person name="Krzyzanowska D."/>
            <person name="Jongedijk E."/>
            <person name="Cankar K."/>
            <person name="Beekwilder J."/>
            <person name="van Veen A."/>
            <person name="de Boer W."/>
            <person name="van Veen J.A."/>
            <person name="Garbeva P."/>
        </authorList>
    </citation>
    <scope>NUCLEOTIDE SEQUENCE [LARGE SCALE GENOMIC DNA]</scope>
    <source>
        <strain evidence="2 3">Ter282</strain>
    </source>
</reference>
<dbReference type="Gene3D" id="3.40.30.10">
    <property type="entry name" value="Glutaredoxin"/>
    <property type="match status" value="1"/>
</dbReference>
<dbReference type="PROSITE" id="PS51352">
    <property type="entry name" value="THIOREDOXIN_2"/>
    <property type="match status" value="1"/>
</dbReference>
<dbReference type="GO" id="GO:0016491">
    <property type="term" value="F:oxidoreductase activity"/>
    <property type="evidence" value="ECO:0007669"/>
    <property type="project" value="InterPro"/>
</dbReference>
<dbReference type="GO" id="GO:0016209">
    <property type="term" value="F:antioxidant activity"/>
    <property type="evidence" value="ECO:0007669"/>
    <property type="project" value="InterPro"/>
</dbReference>
<name>A0A127QDG7_9BURK</name>